<evidence type="ECO:0000313" key="16">
    <source>
        <dbReference type="Proteomes" id="UP000019132"/>
    </source>
</evidence>
<dbReference type="SMART" id="SM01336">
    <property type="entry name" value="zf-PARP"/>
    <property type="match status" value="1"/>
</dbReference>
<dbReference type="Pfam" id="PF03372">
    <property type="entry name" value="Exo_endo_phos"/>
    <property type="match status" value="1"/>
</dbReference>
<keyword evidence="8" id="KW-0378">Hydrolase</keyword>
<dbReference type="CDD" id="cd09080">
    <property type="entry name" value="TDP2"/>
    <property type="match status" value="1"/>
</dbReference>
<keyword evidence="4" id="KW-0540">Nuclease</keyword>
<keyword evidence="9" id="KW-0862">Zinc</keyword>
<dbReference type="SUPFAM" id="SSF56219">
    <property type="entry name" value="DNase I-like"/>
    <property type="match status" value="1"/>
</dbReference>
<dbReference type="GO" id="GO:0070260">
    <property type="term" value="F:5'-tyrosyl-DNA phosphodiesterase activity"/>
    <property type="evidence" value="ECO:0007669"/>
    <property type="project" value="TreeGrafter"/>
</dbReference>
<dbReference type="InterPro" id="IPR036957">
    <property type="entry name" value="Znf_PARP_sf"/>
</dbReference>
<evidence type="ECO:0000256" key="1">
    <source>
        <dbReference type="ARBA" id="ARBA00001936"/>
    </source>
</evidence>
<protein>
    <recommendedName>
        <fullName evidence="14">PARP-type domain-containing protein</fullName>
    </recommendedName>
</protein>
<evidence type="ECO:0000256" key="6">
    <source>
        <dbReference type="ARBA" id="ARBA00022763"/>
    </source>
</evidence>
<keyword evidence="16" id="KW-1185">Reference proteome</keyword>
<keyword evidence="6" id="KW-0227">DNA damage</keyword>
<comment type="cofactor">
    <cofactor evidence="1">
        <name>Mn(2+)</name>
        <dbReference type="ChEBI" id="CHEBI:29035"/>
    </cofactor>
</comment>
<keyword evidence="7" id="KW-0863">Zinc-finger</keyword>
<evidence type="ECO:0000256" key="7">
    <source>
        <dbReference type="ARBA" id="ARBA00022771"/>
    </source>
</evidence>
<dbReference type="InterPro" id="IPR005135">
    <property type="entry name" value="Endo/exonuclease/phosphatase"/>
</dbReference>
<evidence type="ECO:0000256" key="13">
    <source>
        <dbReference type="SAM" id="MobiDB-lite"/>
    </source>
</evidence>
<feature type="domain" description="PARP-type" evidence="14">
    <location>
        <begin position="189"/>
        <end position="242"/>
    </location>
</feature>
<keyword evidence="5" id="KW-0479">Metal-binding</keyword>
<evidence type="ECO:0000256" key="4">
    <source>
        <dbReference type="ARBA" id="ARBA00022722"/>
    </source>
</evidence>
<comment type="subcellular location">
    <subcellularLocation>
        <location evidence="3">Nucleus</location>
        <location evidence="3">PML body</location>
    </subcellularLocation>
</comment>
<feature type="region of interest" description="Disordered" evidence="13">
    <location>
        <begin position="377"/>
        <end position="409"/>
    </location>
</feature>
<organism evidence="15 16">
    <name type="scientific">Globisporangium ultimum (strain ATCC 200006 / CBS 805.95 / DAOM BR144)</name>
    <name type="common">Pythium ultimum</name>
    <dbReference type="NCBI Taxonomy" id="431595"/>
    <lineage>
        <taxon>Eukaryota</taxon>
        <taxon>Sar</taxon>
        <taxon>Stramenopiles</taxon>
        <taxon>Oomycota</taxon>
        <taxon>Peronosporomycetes</taxon>
        <taxon>Pythiales</taxon>
        <taxon>Pythiaceae</taxon>
        <taxon>Globisporangium</taxon>
    </lineage>
</organism>
<proteinExistence type="predicted"/>
<dbReference type="InterPro" id="IPR051547">
    <property type="entry name" value="TDP2-like"/>
</dbReference>
<dbReference type="Pfam" id="PF00645">
    <property type="entry name" value="zf-PARP"/>
    <property type="match status" value="1"/>
</dbReference>
<evidence type="ECO:0000256" key="10">
    <source>
        <dbReference type="ARBA" id="ARBA00022842"/>
    </source>
</evidence>
<keyword evidence="10" id="KW-0460">Magnesium</keyword>
<comment type="cofactor">
    <cofactor evidence="2">
        <name>Mg(2+)</name>
        <dbReference type="ChEBI" id="CHEBI:18420"/>
    </cofactor>
</comment>
<reference evidence="16" key="2">
    <citation type="submission" date="2010-04" db="EMBL/GenBank/DDBJ databases">
        <authorList>
            <person name="Buell R."/>
            <person name="Hamilton J."/>
            <person name="Hostetler J."/>
        </authorList>
    </citation>
    <scope>NUCLEOTIDE SEQUENCE [LARGE SCALE GENOMIC DNA]</scope>
    <source>
        <strain evidence="16">DAOM:BR144</strain>
    </source>
</reference>
<dbReference type="VEuPathDB" id="FungiDB:PYU1_G005793"/>
<dbReference type="InterPro" id="IPR036691">
    <property type="entry name" value="Endo/exonu/phosph_ase_sf"/>
</dbReference>
<dbReference type="GO" id="GO:0005737">
    <property type="term" value="C:cytoplasm"/>
    <property type="evidence" value="ECO:0007669"/>
    <property type="project" value="TreeGrafter"/>
</dbReference>
<reference evidence="15" key="3">
    <citation type="submission" date="2015-02" db="UniProtKB">
        <authorList>
            <consortium name="EnsemblProtists"/>
        </authorList>
    </citation>
    <scope>IDENTIFICATION</scope>
    <source>
        <strain evidence="15">DAOM BR144</strain>
    </source>
</reference>
<evidence type="ECO:0000256" key="2">
    <source>
        <dbReference type="ARBA" id="ARBA00001946"/>
    </source>
</evidence>
<dbReference type="eggNOG" id="KOG2756">
    <property type="taxonomic scope" value="Eukaryota"/>
</dbReference>
<evidence type="ECO:0000256" key="3">
    <source>
        <dbReference type="ARBA" id="ARBA00004322"/>
    </source>
</evidence>
<evidence type="ECO:0000313" key="15">
    <source>
        <dbReference type="EnsemblProtists" id="PYU1_T005804"/>
    </source>
</evidence>
<dbReference type="GO" id="GO:0003697">
    <property type="term" value="F:single-stranded DNA binding"/>
    <property type="evidence" value="ECO:0007669"/>
    <property type="project" value="TreeGrafter"/>
</dbReference>
<reference evidence="16" key="1">
    <citation type="journal article" date="2010" name="Genome Biol.">
        <title>Genome sequence of the necrotrophic plant pathogen Pythium ultimum reveals original pathogenicity mechanisms and effector repertoire.</title>
        <authorList>
            <person name="Levesque C.A."/>
            <person name="Brouwer H."/>
            <person name="Cano L."/>
            <person name="Hamilton J.P."/>
            <person name="Holt C."/>
            <person name="Huitema E."/>
            <person name="Raffaele S."/>
            <person name="Robideau G.P."/>
            <person name="Thines M."/>
            <person name="Win J."/>
            <person name="Zerillo M.M."/>
            <person name="Beakes G.W."/>
            <person name="Boore J.L."/>
            <person name="Busam D."/>
            <person name="Dumas B."/>
            <person name="Ferriera S."/>
            <person name="Fuerstenberg S.I."/>
            <person name="Gachon C.M."/>
            <person name="Gaulin E."/>
            <person name="Govers F."/>
            <person name="Grenville-Briggs L."/>
            <person name="Horner N."/>
            <person name="Hostetler J."/>
            <person name="Jiang R.H."/>
            <person name="Johnson J."/>
            <person name="Krajaejun T."/>
            <person name="Lin H."/>
            <person name="Meijer H.J."/>
            <person name="Moore B."/>
            <person name="Morris P."/>
            <person name="Phuntmart V."/>
            <person name="Puiu D."/>
            <person name="Shetty J."/>
            <person name="Stajich J.E."/>
            <person name="Tripathy S."/>
            <person name="Wawra S."/>
            <person name="van West P."/>
            <person name="Whitty B.R."/>
            <person name="Coutinho P.M."/>
            <person name="Henrissat B."/>
            <person name="Martin F."/>
            <person name="Thomas P.D."/>
            <person name="Tyler B.M."/>
            <person name="De Vries R.P."/>
            <person name="Kamoun S."/>
            <person name="Yandell M."/>
            <person name="Tisserat N."/>
            <person name="Buell C.R."/>
        </authorList>
    </citation>
    <scope>NUCLEOTIDE SEQUENCE</scope>
    <source>
        <strain evidence="16">DAOM:BR144</strain>
    </source>
</reference>
<dbReference type="STRING" id="431595.K3WLG2"/>
<dbReference type="GO" id="GO:0008270">
    <property type="term" value="F:zinc ion binding"/>
    <property type="evidence" value="ECO:0007669"/>
    <property type="project" value="UniProtKB-KW"/>
</dbReference>
<dbReference type="GO" id="GO:0006302">
    <property type="term" value="P:double-strand break repair"/>
    <property type="evidence" value="ECO:0007669"/>
    <property type="project" value="TreeGrafter"/>
</dbReference>
<evidence type="ECO:0000259" key="14">
    <source>
        <dbReference type="PROSITE" id="PS50064"/>
    </source>
</evidence>
<dbReference type="PROSITE" id="PS50064">
    <property type="entry name" value="ZF_PARP_2"/>
    <property type="match status" value="1"/>
</dbReference>
<dbReference type="Proteomes" id="UP000019132">
    <property type="component" value="Unassembled WGS sequence"/>
</dbReference>
<name>K3WLG2_GLOUD</name>
<evidence type="ECO:0000256" key="5">
    <source>
        <dbReference type="ARBA" id="ARBA00022723"/>
    </source>
</evidence>
<keyword evidence="12" id="KW-0539">Nucleus</keyword>
<evidence type="ECO:0000256" key="9">
    <source>
        <dbReference type="ARBA" id="ARBA00022833"/>
    </source>
</evidence>
<dbReference type="HOGENOM" id="CLU_673520_0_0_1"/>
<dbReference type="EnsemblProtists" id="PYU1_T005804">
    <property type="protein sequence ID" value="PYU1_T005804"/>
    <property type="gene ID" value="PYU1_G005793"/>
</dbReference>
<dbReference type="InterPro" id="IPR001510">
    <property type="entry name" value="Znf_PARP"/>
</dbReference>
<sequence length="409" mass="45268">MATKLRVLTYNVFFDPVCMEARMRAIGRIIARVRPALIGFQEVTRDSLALLKKQQWTRYYDCSVDTAPPFSEAYFVVLFSALPVLALETLPFANTGMGRELVTMQVEVAPEQSLFVGTSHLESMPQFARSRVSQLKESMQFLQDRVDRHNSSSSKKTKCLGAIFMGDTNLMRSDMKLLDPKVGAAVSDLEVERAKSARSKCRKCAESIAKDAVRVGKMVKETVPGGRQLEVRWWYHEDCFLKDATDVEKQFVQNSSVTVKDGATTTATADATTTSQTMDRSALGLPPGWRDLWLSVAGNTEENGITFDGKTNSLVTSRAFQSRLDRMFFFPGESQRDAFASASILDSIELVGKEQISDGLWPSDHYGLLASFSFGETDKSQKEQQGAEGPNPAKKAKTGATKDSAVEID</sequence>
<keyword evidence="11" id="KW-0234">DNA repair</keyword>
<evidence type="ECO:0000256" key="8">
    <source>
        <dbReference type="ARBA" id="ARBA00022801"/>
    </source>
</evidence>
<evidence type="ECO:0000256" key="11">
    <source>
        <dbReference type="ARBA" id="ARBA00023204"/>
    </source>
</evidence>
<dbReference type="InParanoid" id="K3WLG2"/>
<accession>K3WLG2</accession>
<dbReference type="Gene3D" id="3.60.10.10">
    <property type="entry name" value="Endonuclease/exonuclease/phosphatase"/>
    <property type="match status" value="1"/>
</dbReference>
<evidence type="ECO:0000256" key="12">
    <source>
        <dbReference type="ARBA" id="ARBA00023242"/>
    </source>
</evidence>
<dbReference type="Gene3D" id="3.30.1740.10">
    <property type="entry name" value="Zinc finger, PARP-type"/>
    <property type="match status" value="1"/>
</dbReference>
<dbReference type="EMBL" id="GL376573">
    <property type="status" value="NOT_ANNOTATED_CDS"/>
    <property type="molecule type" value="Genomic_DNA"/>
</dbReference>
<dbReference type="AlphaFoldDB" id="K3WLG2"/>
<dbReference type="SUPFAM" id="SSF57716">
    <property type="entry name" value="Glucocorticoid receptor-like (DNA-binding domain)"/>
    <property type="match status" value="1"/>
</dbReference>
<dbReference type="PANTHER" id="PTHR15822:SF4">
    <property type="entry name" value="TYROSYL-DNA PHOSPHODIESTERASE 2"/>
    <property type="match status" value="1"/>
</dbReference>
<dbReference type="GO" id="GO:0004518">
    <property type="term" value="F:nuclease activity"/>
    <property type="evidence" value="ECO:0007669"/>
    <property type="project" value="UniProtKB-KW"/>
</dbReference>
<dbReference type="PANTHER" id="PTHR15822">
    <property type="entry name" value="TRAF AND TNF RECEPTOR-ASSOCIATED PROTEIN"/>
    <property type="match status" value="1"/>
</dbReference>